<feature type="region of interest" description="Disordered" evidence="1">
    <location>
        <begin position="170"/>
        <end position="216"/>
    </location>
</feature>
<protein>
    <submittedName>
        <fullName evidence="2">Uncharacterized protein</fullName>
    </submittedName>
</protein>
<reference evidence="2" key="1">
    <citation type="submission" date="2018-11" db="EMBL/GenBank/DDBJ databases">
        <authorList>
            <person name="Grassa J C."/>
        </authorList>
    </citation>
    <scope>NUCLEOTIDE SEQUENCE [LARGE SCALE GENOMIC DNA]</scope>
</reference>
<organism evidence="2 3">
    <name type="scientific">Cannabis sativa</name>
    <name type="common">Hemp</name>
    <name type="synonym">Marijuana</name>
    <dbReference type="NCBI Taxonomy" id="3483"/>
    <lineage>
        <taxon>Eukaryota</taxon>
        <taxon>Viridiplantae</taxon>
        <taxon>Streptophyta</taxon>
        <taxon>Embryophyta</taxon>
        <taxon>Tracheophyta</taxon>
        <taxon>Spermatophyta</taxon>
        <taxon>Magnoliopsida</taxon>
        <taxon>eudicotyledons</taxon>
        <taxon>Gunneridae</taxon>
        <taxon>Pentapetalae</taxon>
        <taxon>rosids</taxon>
        <taxon>fabids</taxon>
        <taxon>Rosales</taxon>
        <taxon>Cannabaceae</taxon>
        <taxon>Cannabis</taxon>
    </lineage>
</organism>
<keyword evidence="3" id="KW-1185">Reference proteome</keyword>
<evidence type="ECO:0000256" key="1">
    <source>
        <dbReference type="SAM" id="MobiDB-lite"/>
    </source>
</evidence>
<accession>A0A803P9R0</accession>
<dbReference type="AlphaFoldDB" id="A0A803P9R0"/>
<proteinExistence type="predicted"/>
<dbReference type="Proteomes" id="UP000596661">
    <property type="component" value="Chromosome 3"/>
</dbReference>
<sequence length="216" mass="24282">MTNIAAQISALSNQVAALVAQKNTSTVENVVAASTSQGPKMSIEQAQYMANEPYNNNYQGNPMPNYYHPGLRNHENLSYGNTKNLLQPPPGFNAQQQPEKKSLEDILGTFMMESSKRFNKNEVRLENIETHISNMDASMKNIEIQVGQLAKAIALRSAKVVDGGQAKDEDEFLRKQDEPMVREVDKEEQVIKQNDNDKSEKKTNLPMYQPPIPYPQ</sequence>
<evidence type="ECO:0000313" key="3">
    <source>
        <dbReference type="Proteomes" id="UP000596661"/>
    </source>
</evidence>
<dbReference type="EnsemblPlants" id="evm.model.03.628">
    <property type="protein sequence ID" value="cds.evm.model.03.628"/>
    <property type="gene ID" value="evm.TU.03.628"/>
</dbReference>
<evidence type="ECO:0000313" key="2">
    <source>
        <dbReference type="EnsemblPlants" id="cds.evm.model.03.628"/>
    </source>
</evidence>
<reference evidence="2" key="2">
    <citation type="submission" date="2021-03" db="UniProtKB">
        <authorList>
            <consortium name="EnsemblPlants"/>
        </authorList>
    </citation>
    <scope>IDENTIFICATION</scope>
</reference>
<dbReference type="EMBL" id="UZAU01000262">
    <property type="status" value="NOT_ANNOTATED_CDS"/>
    <property type="molecule type" value="Genomic_DNA"/>
</dbReference>
<name>A0A803P9R0_CANSA</name>
<feature type="compositionally biased region" description="Basic and acidic residues" evidence="1">
    <location>
        <begin position="172"/>
        <end position="203"/>
    </location>
</feature>
<dbReference type="Gramene" id="evm.model.03.628">
    <property type="protein sequence ID" value="cds.evm.model.03.628"/>
    <property type="gene ID" value="evm.TU.03.628"/>
</dbReference>